<evidence type="ECO:0000256" key="2">
    <source>
        <dbReference type="SAM" id="SignalP"/>
    </source>
</evidence>
<gene>
    <name evidence="4" type="ORF">VC82_344</name>
</gene>
<accession>A0A0D5YP88</accession>
<keyword evidence="1 2" id="KW-0732">Signal</keyword>
<sequence length="161" mass="17401">MKKTILTVLAVCALAFTAAAQEGFAVKAGLNNVTIDVDGFGSESELGFYLGGSYTFETSGEIDIEPSLLVSIVDDLTALYIPVMAKYNISDQFNLQAGPQINYILEDNFDQGAFGLDLALGAAFNITEQFFVEARYGFEIVRDLENANINTLTVGVGYKIN</sequence>
<dbReference type="AlphaFoldDB" id="A0A0D5YP88"/>
<evidence type="ECO:0000259" key="3">
    <source>
        <dbReference type="Pfam" id="PF13505"/>
    </source>
</evidence>
<dbReference type="Pfam" id="PF13505">
    <property type="entry name" value="OMP_b-brl"/>
    <property type="match status" value="1"/>
</dbReference>
<dbReference type="STRING" id="516051.VC82_344"/>
<proteinExistence type="predicted"/>
<dbReference type="RefSeq" id="WP_045803170.1">
    <property type="nucleotide sequence ID" value="NZ_CP011071.1"/>
</dbReference>
<reference evidence="4 5" key="1">
    <citation type="submission" date="2015-03" db="EMBL/GenBank/DDBJ databases">
        <title>Complete genome sequence of Muricauda lutaonensis CC-HSB-11T, isolated from a coastal hot spring.</title>
        <authorList>
            <person name="Kim K.M."/>
        </authorList>
    </citation>
    <scope>NUCLEOTIDE SEQUENCE [LARGE SCALE GENOMIC DNA]</scope>
    <source>
        <strain evidence="4 5">CC-HSB-11</strain>
    </source>
</reference>
<evidence type="ECO:0000313" key="5">
    <source>
        <dbReference type="Proteomes" id="UP000032726"/>
    </source>
</evidence>
<dbReference type="Proteomes" id="UP000032726">
    <property type="component" value="Chromosome"/>
</dbReference>
<dbReference type="InterPro" id="IPR011250">
    <property type="entry name" value="OMP/PagP_B-barrel"/>
</dbReference>
<evidence type="ECO:0000256" key="1">
    <source>
        <dbReference type="ARBA" id="ARBA00022729"/>
    </source>
</evidence>
<feature type="domain" description="Outer membrane protein beta-barrel" evidence="3">
    <location>
        <begin position="5"/>
        <end position="159"/>
    </location>
</feature>
<organism evidence="4 5">
    <name type="scientific">Flagellimonas lutaonensis</name>
    <dbReference type="NCBI Taxonomy" id="516051"/>
    <lineage>
        <taxon>Bacteria</taxon>
        <taxon>Pseudomonadati</taxon>
        <taxon>Bacteroidota</taxon>
        <taxon>Flavobacteriia</taxon>
        <taxon>Flavobacteriales</taxon>
        <taxon>Flavobacteriaceae</taxon>
        <taxon>Flagellimonas</taxon>
    </lineage>
</organism>
<protein>
    <recommendedName>
        <fullName evidence="3">Outer membrane protein beta-barrel domain-containing protein</fullName>
    </recommendedName>
</protein>
<dbReference type="EMBL" id="CP011071">
    <property type="protein sequence ID" value="AKA34027.1"/>
    <property type="molecule type" value="Genomic_DNA"/>
</dbReference>
<name>A0A0D5YP88_9FLAO</name>
<dbReference type="HOGENOM" id="CLU_082049_6_0_10"/>
<dbReference type="SUPFAM" id="SSF56925">
    <property type="entry name" value="OMPA-like"/>
    <property type="match status" value="1"/>
</dbReference>
<dbReference type="OrthoDB" id="947434at2"/>
<feature type="chain" id="PRO_5002300157" description="Outer membrane protein beta-barrel domain-containing protein" evidence="2">
    <location>
        <begin position="21"/>
        <end position="161"/>
    </location>
</feature>
<dbReference type="InterPro" id="IPR027385">
    <property type="entry name" value="Beta-barrel_OMP"/>
</dbReference>
<keyword evidence="5" id="KW-1185">Reference proteome</keyword>
<feature type="signal peptide" evidence="2">
    <location>
        <begin position="1"/>
        <end position="20"/>
    </location>
</feature>
<evidence type="ECO:0000313" key="4">
    <source>
        <dbReference type="EMBL" id="AKA34027.1"/>
    </source>
</evidence>
<dbReference type="KEGG" id="mlt:VC82_344"/>